<dbReference type="PANTHER" id="PTHR43685">
    <property type="entry name" value="GLYCOSYLTRANSFERASE"/>
    <property type="match status" value="1"/>
</dbReference>
<evidence type="ECO:0000313" key="4">
    <source>
        <dbReference type="Proteomes" id="UP001596527"/>
    </source>
</evidence>
<keyword evidence="4" id="KW-1185">Reference proteome</keyword>
<organism evidence="3 4">
    <name type="scientific">Schaalia naturae</name>
    <dbReference type="NCBI Taxonomy" id="635203"/>
    <lineage>
        <taxon>Bacteria</taxon>
        <taxon>Bacillati</taxon>
        <taxon>Actinomycetota</taxon>
        <taxon>Actinomycetes</taxon>
        <taxon>Actinomycetales</taxon>
        <taxon>Actinomycetaceae</taxon>
        <taxon>Schaalia</taxon>
    </lineage>
</organism>
<proteinExistence type="predicted"/>
<dbReference type="PANTHER" id="PTHR43685:SF2">
    <property type="entry name" value="GLYCOSYLTRANSFERASE 2-LIKE DOMAIN-CONTAINING PROTEIN"/>
    <property type="match status" value="1"/>
</dbReference>
<dbReference type="EMBL" id="JBHTEF010000001">
    <property type="protein sequence ID" value="MFC7580142.1"/>
    <property type="molecule type" value="Genomic_DNA"/>
</dbReference>
<dbReference type="InterPro" id="IPR050834">
    <property type="entry name" value="Glycosyltransf_2"/>
</dbReference>
<dbReference type="InterPro" id="IPR029044">
    <property type="entry name" value="Nucleotide-diphossugar_trans"/>
</dbReference>
<keyword evidence="1" id="KW-0175">Coiled coil</keyword>
<evidence type="ECO:0000256" key="1">
    <source>
        <dbReference type="SAM" id="Coils"/>
    </source>
</evidence>
<dbReference type="InterPro" id="IPR001173">
    <property type="entry name" value="Glyco_trans_2-like"/>
</dbReference>
<dbReference type="Pfam" id="PF00535">
    <property type="entry name" value="Glycos_transf_2"/>
    <property type="match status" value="1"/>
</dbReference>
<reference evidence="4" key="1">
    <citation type="journal article" date="2019" name="Int. J. Syst. Evol. Microbiol.">
        <title>The Global Catalogue of Microorganisms (GCM) 10K type strain sequencing project: providing services to taxonomists for standard genome sequencing and annotation.</title>
        <authorList>
            <consortium name="The Broad Institute Genomics Platform"/>
            <consortium name="The Broad Institute Genome Sequencing Center for Infectious Disease"/>
            <person name="Wu L."/>
            <person name="Ma J."/>
        </authorList>
    </citation>
    <scope>NUCLEOTIDE SEQUENCE [LARGE SCALE GENOMIC DNA]</scope>
    <source>
        <strain evidence="4">CCUG 56698</strain>
    </source>
</reference>
<dbReference type="RefSeq" id="WP_380971880.1">
    <property type="nucleotide sequence ID" value="NZ_JBHTEF010000001.1"/>
</dbReference>
<name>A0ABW2SJ39_9ACTO</name>
<protein>
    <submittedName>
        <fullName evidence="3">Glycosyltransferase family 2 protein</fullName>
    </submittedName>
</protein>
<comment type="caution">
    <text evidence="3">The sequence shown here is derived from an EMBL/GenBank/DDBJ whole genome shotgun (WGS) entry which is preliminary data.</text>
</comment>
<dbReference type="SUPFAM" id="SSF53448">
    <property type="entry name" value="Nucleotide-diphospho-sugar transferases"/>
    <property type="match status" value="1"/>
</dbReference>
<feature type="domain" description="Glycosyltransferase 2-like" evidence="2">
    <location>
        <begin position="8"/>
        <end position="123"/>
    </location>
</feature>
<feature type="coiled-coil region" evidence="1">
    <location>
        <begin position="308"/>
        <end position="335"/>
    </location>
</feature>
<gene>
    <name evidence="3" type="ORF">ACFQWG_02755</name>
</gene>
<sequence>MLTTPVAVITRTRNRPVFLHRALRSVSAQTFEDLVHVVVNDGGDLAEVERAVAALPDRAAARVLVVDNEHQRGREAMVNVGLDATRSEFFAIHDDDDWWEPSFLERTIAHLVDRPGEVAVFTRCDVVHEHLEDGQFIEDSREVLAADLHSVTLVDTMVANTNPPIAQVVRRTVADRIGHWDDTLEVQADWEFTLRLLLEGPVGFIDGEPLAHWSHRPPIDGEAGNSVVSERQEHHDINLQIRDRYLRAAEHAPVAEASAVALTTAEYFRRLDQHVGDALGVALSRASRSASDHTQHIDAVHADLVRAISEQNARLEEMSTKLDELLARQNTWQQLRSRLFGGRVSDPPR</sequence>
<evidence type="ECO:0000259" key="2">
    <source>
        <dbReference type="Pfam" id="PF00535"/>
    </source>
</evidence>
<dbReference type="Gene3D" id="3.90.550.10">
    <property type="entry name" value="Spore Coat Polysaccharide Biosynthesis Protein SpsA, Chain A"/>
    <property type="match status" value="1"/>
</dbReference>
<evidence type="ECO:0000313" key="3">
    <source>
        <dbReference type="EMBL" id="MFC7580142.1"/>
    </source>
</evidence>
<dbReference type="CDD" id="cd00761">
    <property type="entry name" value="Glyco_tranf_GTA_type"/>
    <property type="match status" value="1"/>
</dbReference>
<accession>A0ABW2SJ39</accession>
<dbReference type="Proteomes" id="UP001596527">
    <property type="component" value="Unassembled WGS sequence"/>
</dbReference>